<dbReference type="EMBL" id="KK114186">
    <property type="protein sequence ID" value="KFM61844.1"/>
    <property type="molecule type" value="Genomic_DNA"/>
</dbReference>
<evidence type="ECO:0000256" key="1">
    <source>
        <dbReference type="SAM" id="Coils"/>
    </source>
</evidence>
<evidence type="ECO:0000313" key="3">
    <source>
        <dbReference type="Proteomes" id="UP000054359"/>
    </source>
</evidence>
<evidence type="ECO:0000313" key="2">
    <source>
        <dbReference type="EMBL" id="KFM61844.1"/>
    </source>
</evidence>
<reference evidence="2 3" key="1">
    <citation type="submission" date="2013-11" db="EMBL/GenBank/DDBJ databases">
        <title>Genome sequencing of Stegodyphus mimosarum.</title>
        <authorList>
            <person name="Bechsgaard J."/>
        </authorList>
    </citation>
    <scope>NUCLEOTIDE SEQUENCE [LARGE SCALE GENOMIC DNA]</scope>
</reference>
<dbReference type="AlphaFoldDB" id="A0A087T9Q5"/>
<dbReference type="Proteomes" id="UP000054359">
    <property type="component" value="Unassembled WGS sequence"/>
</dbReference>
<organism evidence="2 3">
    <name type="scientific">Stegodyphus mimosarum</name>
    <name type="common">African social velvet spider</name>
    <dbReference type="NCBI Taxonomy" id="407821"/>
    <lineage>
        <taxon>Eukaryota</taxon>
        <taxon>Metazoa</taxon>
        <taxon>Ecdysozoa</taxon>
        <taxon>Arthropoda</taxon>
        <taxon>Chelicerata</taxon>
        <taxon>Arachnida</taxon>
        <taxon>Araneae</taxon>
        <taxon>Araneomorphae</taxon>
        <taxon>Entelegynae</taxon>
        <taxon>Eresoidea</taxon>
        <taxon>Eresidae</taxon>
        <taxon>Stegodyphus</taxon>
    </lineage>
</organism>
<keyword evidence="3" id="KW-1185">Reference proteome</keyword>
<feature type="non-terminal residue" evidence="2">
    <location>
        <position position="556"/>
    </location>
</feature>
<dbReference type="OrthoDB" id="6430813at2759"/>
<proteinExistence type="predicted"/>
<feature type="coiled-coil region" evidence="1">
    <location>
        <begin position="254"/>
        <end position="309"/>
    </location>
</feature>
<gene>
    <name evidence="2" type="ORF">X975_12005</name>
</gene>
<name>A0A087T9Q5_STEMI</name>
<protein>
    <submittedName>
        <fullName evidence="2">Uncharacterized protein</fullName>
    </submittedName>
</protein>
<sequence>MNRYILLLSLKAFNKIAKGNMPDEYSSYDKDISLSSDDENDVSDSFEWKDYFNSAYESVKETITQPKEILTKGSTKRYKYILKNMFFSVKKKVDEIRSNTSDIDDCKKLLNECLLPIEYILEYVASDKSIKPFPPELLTKFKMRRSLCQINKNGNLKFNSEKALVLNSTENQEQREDGNISETNTTVHEETCELTISDVIEKVETILTDYENMSETIFQNACHKVNEDLVLSFPNIHKLRKIILGKAYLSEKDKKQIRRDITDSTKAVKKLKNTISKKRLSSEELNIELSKLRFKEKELKELYDDYETDPANFLARIEPVSDIMVNLENVMELNEMDKKEYDKFCDKLDLSEESKAILIRIVKGYKEKNPGDQLEFLSNRIKLLKLVLIEENKNIAMLWDKVRNRKSEDYTQLREAFIQLYLSDLEVRLSSETLLFDCMNILKNETLRDLLRKSSHLFNGIDLRNVLAHGNPLFESLCKLLYPDDLPSALVNKMLRLILDDEIIDIMMKIRSETGADYAKFMKIMNDETGEYKNLCKQIRNNENWRDYAKLIPLNH</sequence>
<accession>A0A087T9Q5</accession>
<keyword evidence="1" id="KW-0175">Coiled coil</keyword>